<evidence type="ECO:0000256" key="2">
    <source>
        <dbReference type="SAM" id="SignalP"/>
    </source>
</evidence>
<accession>A0A4Q9KME2</accession>
<dbReference type="EMBL" id="SDMR01000003">
    <property type="protein sequence ID" value="TBT95736.1"/>
    <property type="molecule type" value="Genomic_DNA"/>
</dbReference>
<dbReference type="SUPFAM" id="SSF52266">
    <property type="entry name" value="SGNH hydrolase"/>
    <property type="match status" value="1"/>
</dbReference>
<dbReference type="AlphaFoldDB" id="A0A4Q9KME2"/>
<comment type="caution">
    <text evidence="3">The sequence shown here is derived from an EMBL/GenBank/DDBJ whole genome shotgun (WGS) entry which is preliminary data.</text>
</comment>
<dbReference type="InterPro" id="IPR036514">
    <property type="entry name" value="SGNH_hydro_sf"/>
</dbReference>
<feature type="signal peptide" evidence="2">
    <location>
        <begin position="1"/>
        <end position="23"/>
    </location>
</feature>
<feature type="region of interest" description="Disordered" evidence="1">
    <location>
        <begin position="30"/>
        <end position="54"/>
    </location>
</feature>
<dbReference type="OrthoDB" id="3733007at2"/>
<dbReference type="GO" id="GO:0016787">
    <property type="term" value="F:hydrolase activity"/>
    <property type="evidence" value="ECO:0007669"/>
    <property type="project" value="UniProtKB-KW"/>
</dbReference>
<organism evidence="3 4">
    <name type="scientific">Propioniciclava tarda</name>
    <dbReference type="NCBI Taxonomy" id="433330"/>
    <lineage>
        <taxon>Bacteria</taxon>
        <taxon>Bacillati</taxon>
        <taxon>Actinomycetota</taxon>
        <taxon>Actinomycetes</taxon>
        <taxon>Propionibacteriales</taxon>
        <taxon>Propionibacteriaceae</taxon>
        <taxon>Propioniciclava</taxon>
    </lineage>
</organism>
<evidence type="ECO:0000313" key="3">
    <source>
        <dbReference type="EMBL" id="TBT95736.1"/>
    </source>
</evidence>
<keyword evidence="4" id="KW-1185">Reference proteome</keyword>
<feature type="chain" id="PRO_5039518923" evidence="2">
    <location>
        <begin position="24"/>
        <end position="270"/>
    </location>
</feature>
<reference evidence="3 4" key="1">
    <citation type="submission" date="2019-01" db="EMBL/GenBank/DDBJ databases">
        <title>Lactibacter flavus gen. nov., sp. nov., a novel bacterium of the family Propionibacteriaceae isolated from raw milk and dairy products.</title>
        <authorList>
            <person name="Huptas C."/>
            <person name="Wenning M."/>
            <person name="Breitenwieser F."/>
            <person name="Doll E."/>
            <person name="Von Neubeck M."/>
            <person name="Busse H.-J."/>
            <person name="Scherer S."/>
        </authorList>
    </citation>
    <scope>NUCLEOTIDE SEQUENCE [LARGE SCALE GENOMIC DNA]</scope>
    <source>
        <strain evidence="3 4">DSM 22130</strain>
    </source>
</reference>
<gene>
    <name evidence="3" type="ORF">ET996_04660</name>
</gene>
<evidence type="ECO:0000313" key="4">
    <source>
        <dbReference type="Proteomes" id="UP000291933"/>
    </source>
</evidence>
<sequence length="270" mass="28603">MGLAALAVVTANLVMLAALKTWAPPDEALPGPVRGASTAPAATPSKLAPATADASRQDLNGVADIIKSPRGGSILVVGDGSGDEMDEWVSVWARDHLAGQATVSYNAWNWTSGRYADPVTFGSASRSLRVWNASVRTPDMAREPDRVVRAWQEADVVLLSYGHRRSATEIPAQLDAVLEAVRAKSQTASVVVLIQNPERARTEAIQQETTQAIKKWADAKGFPTVDIYSAFTGDPSPRDGLVEVDGSPTPQGSRLWAETVADALAAPPAR</sequence>
<dbReference type="Gene3D" id="3.40.50.1110">
    <property type="entry name" value="SGNH hydrolase"/>
    <property type="match status" value="1"/>
</dbReference>
<keyword evidence="2" id="KW-0732">Signal</keyword>
<dbReference type="Proteomes" id="UP000291933">
    <property type="component" value="Unassembled WGS sequence"/>
</dbReference>
<name>A0A4Q9KME2_PROTD</name>
<dbReference type="RefSeq" id="WP_131171388.1">
    <property type="nucleotide sequence ID" value="NZ_FXTL01000003.1"/>
</dbReference>
<evidence type="ECO:0000256" key="1">
    <source>
        <dbReference type="SAM" id="MobiDB-lite"/>
    </source>
</evidence>
<keyword evidence="3" id="KW-0378">Hydrolase</keyword>
<protein>
    <submittedName>
        <fullName evidence="3">SGNH/GDSL hydrolase family protein</fullName>
    </submittedName>
</protein>
<proteinExistence type="predicted"/>